<keyword evidence="2" id="KW-1185">Reference proteome</keyword>
<reference evidence="2" key="1">
    <citation type="submission" date="2018-09" db="EMBL/GenBank/DDBJ databases">
        <authorList>
            <person name="Zhu H."/>
        </authorList>
    </citation>
    <scope>NUCLEOTIDE SEQUENCE [LARGE SCALE GENOMIC DNA]</scope>
    <source>
        <strain evidence="2">K2R23-3</strain>
    </source>
</reference>
<dbReference type="OrthoDB" id="2991147at2"/>
<dbReference type="AlphaFoldDB" id="A0A385YT42"/>
<organism evidence="1 2">
    <name type="scientific">Paenisporosarcina cavernae</name>
    <dbReference type="NCBI Taxonomy" id="2320858"/>
    <lineage>
        <taxon>Bacteria</taxon>
        <taxon>Bacillati</taxon>
        <taxon>Bacillota</taxon>
        <taxon>Bacilli</taxon>
        <taxon>Bacillales</taxon>
        <taxon>Caryophanaceae</taxon>
        <taxon>Paenisporosarcina</taxon>
    </lineage>
</organism>
<evidence type="ECO:0000313" key="2">
    <source>
        <dbReference type="Proteomes" id="UP000265725"/>
    </source>
</evidence>
<gene>
    <name evidence="1" type="ORF">D3873_08935</name>
</gene>
<evidence type="ECO:0000313" key="1">
    <source>
        <dbReference type="EMBL" id="AYC29989.1"/>
    </source>
</evidence>
<name>A0A385YT42_9BACL</name>
<protein>
    <submittedName>
        <fullName evidence="1">Uncharacterized protein</fullName>
    </submittedName>
</protein>
<dbReference type="KEGG" id="paek:D3873_08935"/>
<dbReference type="Proteomes" id="UP000265725">
    <property type="component" value="Chromosome"/>
</dbReference>
<accession>A0A385YT42</accession>
<proteinExistence type="predicted"/>
<dbReference type="RefSeq" id="WP_119883725.1">
    <property type="nucleotide sequence ID" value="NZ_CP032418.1"/>
</dbReference>
<dbReference type="EMBL" id="CP032418">
    <property type="protein sequence ID" value="AYC29989.1"/>
    <property type="molecule type" value="Genomic_DNA"/>
</dbReference>
<sequence>MEVEKVFIIDELAQDFMHTPKVEQRGSDYILMFDFESESGSYEWTGITFKDVAKYMHTPDNMVNEDMLKAYNAVGIVKMSNWLKEESPIKNDKTYYNHYLIYFDGFGAYEFLGTNFIKGLNL</sequence>